<gene>
    <name evidence="1" type="ORF">TSAR_001120</name>
</gene>
<evidence type="ECO:0000313" key="1">
    <source>
        <dbReference type="EMBL" id="OXU21402.1"/>
    </source>
</evidence>
<comment type="caution">
    <text evidence="1">The sequence shown here is derived from an EMBL/GenBank/DDBJ whole genome shotgun (WGS) entry which is preliminary data.</text>
</comment>
<evidence type="ECO:0000313" key="2">
    <source>
        <dbReference type="Proteomes" id="UP000215335"/>
    </source>
</evidence>
<dbReference type="Proteomes" id="UP000215335">
    <property type="component" value="Unassembled WGS sequence"/>
</dbReference>
<protein>
    <submittedName>
        <fullName evidence="1">Uncharacterized protein</fullName>
    </submittedName>
</protein>
<name>A0A232EST0_9HYME</name>
<organism evidence="1 2">
    <name type="scientific">Trichomalopsis sarcophagae</name>
    <dbReference type="NCBI Taxonomy" id="543379"/>
    <lineage>
        <taxon>Eukaryota</taxon>
        <taxon>Metazoa</taxon>
        <taxon>Ecdysozoa</taxon>
        <taxon>Arthropoda</taxon>
        <taxon>Hexapoda</taxon>
        <taxon>Insecta</taxon>
        <taxon>Pterygota</taxon>
        <taxon>Neoptera</taxon>
        <taxon>Endopterygota</taxon>
        <taxon>Hymenoptera</taxon>
        <taxon>Apocrita</taxon>
        <taxon>Proctotrupomorpha</taxon>
        <taxon>Chalcidoidea</taxon>
        <taxon>Pteromalidae</taxon>
        <taxon>Pteromalinae</taxon>
        <taxon>Trichomalopsis</taxon>
    </lineage>
</organism>
<proteinExistence type="predicted"/>
<dbReference type="EMBL" id="NNAY01002381">
    <property type="protein sequence ID" value="OXU21402.1"/>
    <property type="molecule type" value="Genomic_DNA"/>
</dbReference>
<reference evidence="1 2" key="1">
    <citation type="journal article" date="2017" name="Curr. Biol.">
        <title>The Evolution of Venom by Co-option of Single-Copy Genes.</title>
        <authorList>
            <person name="Martinson E.O."/>
            <person name="Mrinalini"/>
            <person name="Kelkar Y.D."/>
            <person name="Chang C.H."/>
            <person name="Werren J.H."/>
        </authorList>
    </citation>
    <scope>NUCLEOTIDE SEQUENCE [LARGE SCALE GENOMIC DNA]</scope>
    <source>
        <strain evidence="1 2">Alberta</strain>
        <tissue evidence="1">Whole body</tissue>
    </source>
</reference>
<accession>A0A232EST0</accession>
<dbReference type="AlphaFoldDB" id="A0A232EST0"/>
<keyword evidence="2" id="KW-1185">Reference proteome</keyword>
<sequence>MIDLSPIQILHFGINKGEFLKAKMFVILILLIIKNFYKTVKVTQFKRAPLITRQGQPKSKKWLDQSCRISKGQPDGYLKVNFGFLNRNPMETKVVGYRRGNPNNFGLYHFFLIWRC</sequence>